<proteinExistence type="predicted"/>
<comment type="caution">
    <text evidence="1">The sequence shown here is derived from an EMBL/GenBank/DDBJ whole genome shotgun (WGS) entry which is preliminary data.</text>
</comment>
<evidence type="ECO:0008006" key="3">
    <source>
        <dbReference type="Google" id="ProtNLM"/>
    </source>
</evidence>
<organism evidence="1 2">
    <name type="scientific">Marinicauda pacifica</name>
    <dbReference type="NCBI Taxonomy" id="1133559"/>
    <lineage>
        <taxon>Bacteria</taxon>
        <taxon>Pseudomonadati</taxon>
        <taxon>Pseudomonadota</taxon>
        <taxon>Alphaproteobacteria</taxon>
        <taxon>Maricaulales</taxon>
        <taxon>Maricaulaceae</taxon>
        <taxon>Marinicauda</taxon>
    </lineage>
</organism>
<gene>
    <name evidence="1" type="ORF">E5162_03320</name>
</gene>
<name>A0A4S2HE41_9PROT</name>
<dbReference type="EMBL" id="SRXV01000001">
    <property type="protein sequence ID" value="TGY94317.1"/>
    <property type="molecule type" value="Genomic_DNA"/>
</dbReference>
<dbReference type="AlphaFoldDB" id="A0A4S2HE41"/>
<reference evidence="1 2" key="1">
    <citation type="journal article" date="2013" name="Int. J. Syst. Evol. Microbiol.">
        <title>Marinicauda pacifica gen. nov., sp. nov., a prosthecate alphaproteobacterium of the family Hyphomonadaceae isolated from deep seawater.</title>
        <authorList>
            <person name="Zhang X.Y."/>
            <person name="Li G.W."/>
            <person name="Wang C.S."/>
            <person name="Zhang Y.J."/>
            <person name="Xu X.W."/>
            <person name="Li H."/>
            <person name="Liu A."/>
            <person name="Liu C."/>
            <person name="Xie B.B."/>
            <person name="Qin Q.L."/>
            <person name="Xu Z."/>
            <person name="Chen X.L."/>
            <person name="Zhou B.C."/>
            <person name="Zhang Y.Z."/>
        </authorList>
    </citation>
    <scope>NUCLEOTIDE SEQUENCE [LARGE SCALE GENOMIC DNA]</scope>
    <source>
        <strain evidence="1 2">P-1 km-3</strain>
    </source>
</reference>
<protein>
    <recommendedName>
        <fullName evidence="3">EAL domain-containing protein</fullName>
    </recommendedName>
</protein>
<dbReference type="Proteomes" id="UP000305451">
    <property type="component" value="Unassembled WGS sequence"/>
</dbReference>
<accession>A0A4S2HE41</accession>
<evidence type="ECO:0000313" key="2">
    <source>
        <dbReference type="Proteomes" id="UP000305451"/>
    </source>
</evidence>
<dbReference type="RefSeq" id="WP_135943513.1">
    <property type="nucleotide sequence ID" value="NZ_BMEI01000001.1"/>
</dbReference>
<sequence length="483" mass="53240">MSHSLRIEKTSNHRHRQENRCNTRLSLRFYKSVAIRTRHYSSLRCICEDVPALHCNAQRFCCAAAESLCFPAYKISIHLGQTTGLQGYRAMSGSAFDALRRHLASAEHVDISQYEFINLAAVREAAGDNWDNIKSRVFVAAESIIQSHLADEDLVIRCASGYLVVFHDTSGLEAEALTEAIRQELQTFFLGEDLTRRLSVEAEFETLSVAEFAAKLDAAEVDETEISVSARKTVREIGERRQIDDTVFWSAWNPKQEAVAAFAAVGRKARPDQSGWLLQDEILGQGFGSADRLAIDLQVLAEAQSALKALTQQRLRCGVIVPVGYSVLSHGPSRIRFASTLTQMPDELRKLIFLNVENAPIDAPASQVNESCRSVLNCCGRLMIRAPLDALSLERFRDSGASLVGARLPAHYRDSLPAQIERFTAIARRLGVPIYLDGIRDWNALKAALASPAQLLIGPAFGEQPGLSAPHKLSRARALSSAA</sequence>
<evidence type="ECO:0000313" key="1">
    <source>
        <dbReference type="EMBL" id="TGY94317.1"/>
    </source>
</evidence>
<dbReference type="OrthoDB" id="7624727at2"/>
<keyword evidence="2" id="KW-1185">Reference proteome</keyword>